<dbReference type="SUPFAM" id="SSF140356">
    <property type="entry name" value="PPK N-terminal domain-like"/>
    <property type="match status" value="1"/>
</dbReference>
<dbReference type="Pfam" id="PF02503">
    <property type="entry name" value="PP_kinase"/>
    <property type="match status" value="1"/>
</dbReference>
<evidence type="ECO:0000256" key="2">
    <source>
        <dbReference type="ARBA" id="ARBA00022679"/>
    </source>
</evidence>
<keyword evidence="4 11" id="KW-0418">Kinase</keyword>
<organism evidence="11 12">
    <name type="scientific">Mogibacterium diversum</name>
    <dbReference type="NCBI Taxonomy" id="114527"/>
    <lineage>
        <taxon>Bacteria</taxon>
        <taxon>Bacillati</taxon>
        <taxon>Bacillota</taxon>
        <taxon>Clostridia</taxon>
        <taxon>Peptostreptococcales</taxon>
        <taxon>Anaerovoracaceae</taxon>
        <taxon>Mogibacterium</taxon>
    </lineage>
</organism>
<keyword evidence="3" id="KW-0547">Nucleotide-binding</keyword>
<dbReference type="InterPro" id="IPR036830">
    <property type="entry name" value="PP_kinase_middle_dom_sf"/>
</dbReference>
<dbReference type="SUPFAM" id="SSF56024">
    <property type="entry name" value="Phospholipase D/nuclease"/>
    <property type="match status" value="2"/>
</dbReference>
<evidence type="ECO:0000256" key="4">
    <source>
        <dbReference type="ARBA" id="ARBA00022777"/>
    </source>
</evidence>
<evidence type="ECO:0000313" key="11">
    <source>
        <dbReference type="EMBL" id="AVM47898.1"/>
    </source>
</evidence>
<dbReference type="EC" id="2.7.4.1" evidence="6"/>
<comment type="catalytic activity">
    <reaction evidence="6">
        <text>[phosphate](n) + ATP = [phosphate](n+1) + ADP</text>
        <dbReference type="Rhea" id="RHEA:19573"/>
        <dbReference type="Rhea" id="RHEA-COMP:9859"/>
        <dbReference type="Rhea" id="RHEA-COMP:14280"/>
        <dbReference type="ChEBI" id="CHEBI:16838"/>
        <dbReference type="ChEBI" id="CHEBI:30616"/>
        <dbReference type="ChEBI" id="CHEBI:456216"/>
        <dbReference type="EC" id="2.7.4.1"/>
    </reaction>
</comment>
<comment type="similarity">
    <text evidence="6">Belongs to the polyphosphate kinase 1 (PPK1) family.</text>
</comment>
<evidence type="ECO:0000256" key="1">
    <source>
        <dbReference type="ARBA" id="ARBA00022553"/>
    </source>
</evidence>
<proteinExistence type="inferred from homology"/>
<dbReference type="Gene3D" id="1.20.58.310">
    <property type="entry name" value="Polyphosphate kinase N-terminal domain"/>
    <property type="match status" value="1"/>
</dbReference>
<accession>A0A2S0L3Q0</accession>
<dbReference type="GO" id="GO:0008976">
    <property type="term" value="F:polyphosphate kinase activity"/>
    <property type="evidence" value="ECO:0007669"/>
    <property type="project" value="UniProtKB-EC"/>
</dbReference>
<dbReference type="InterPro" id="IPR025200">
    <property type="entry name" value="PPK_C_dom2"/>
</dbReference>
<dbReference type="GeneID" id="78391264"/>
<comment type="function">
    <text evidence="6">Catalyzes the reversible transfer of the terminal phosphate of ATP to form a long-chain polyphosphate (polyP).</text>
</comment>
<dbReference type="NCBIfam" id="TIGR03705">
    <property type="entry name" value="poly_P_kin"/>
    <property type="match status" value="1"/>
</dbReference>
<dbReference type="InterPro" id="IPR024953">
    <property type="entry name" value="PP_kinase_middle"/>
</dbReference>
<reference evidence="12" key="1">
    <citation type="submission" date="2018-02" db="EMBL/GenBank/DDBJ databases">
        <authorList>
            <person name="Holder M.E."/>
            <person name="Ajami N.J."/>
            <person name="Petrosino J.F."/>
        </authorList>
    </citation>
    <scope>NUCLEOTIDE SEQUENCE [LARGE SCALE GENOMIC DNA]</scope>
    <source>
        <strain evidence="12">CCUG 47132</strain>
    </source>
</reference>
<name>A0A2S0L3Q0_9FIRM</name>
<dbReference type="Gene3D" id="3.30.1840.10">
    <property type="entry name" value="Polyphosphate kinase middle domain"/>
    <property type="match status" value="1"/>
</dbReference>
<evidence type="ECO:0000259" key="8">
    <source>
        <dbReference type="Pfam" id="PF13089"/>
    </source>
</evidence>
<feature type="domain" description="Polyphosphate kinase middle" evidence="7">
    <location>
        <begin position="127"/>
        <end position="301"/>
    </location>
</feature>
<dbReference type="InterPro" id="IPR041108">
    <property type="entry name" value="PP_kinase_C_1"/>
</dbReference>
<evidence type="ECO:0000256" key="5">
    <source>
        <dbReference type="ARBA" id="ARBA00022840"/>
    </source>
</evidence>
<dbReference type="OrthoDB" id="9761456at2"/>
<dbReference type="SUPFAM" id="SSF143724">
    <property type="entry name" value="PHP14-like"/>
    <property type="match status" value="1"/>
</dbReference>
<gene>
    <name evidence="11" type="primary">ppk1</name>
    <name evidence="11" type="ORF">C5Q96_03205</name>
</gene>
<keyword evidence="5" id="KW-0067">ATP-binding</keyword>
<dbReference type="GO" id="GO:0005524">
    <property type="term" value="F:ATP binding"/>
    <property type="evidence" value="ECO:0007669"/>
    <property type="project" value="UniProtKB-KW"/>
</dbReference>
<dbReference type="PIRSF" id="PIRSF015589">
    <property type="entry name" value="PP_kinase"/>
    <property type="match status" value="1"/>
</dbReference>
<dbReference type="Pfam" id="PF17941">
    <property type="entry name" value="PP_kinase_C_1"/>
    <property type="match status" value="1"/>
</dbReference>
<keyword evidence="1 6" id="KW-0597">Phosphoprotein</keyword>
<dbReference type="GO" id="GO:0006799">
    <property type="term" value="P:polyphosphate biosynthetic process"/>
    <property type="evidence" value="ECO:0007669"/>
    <property type="project" value="InterPro"/>
</dbReference>
<dbReference type="GO" id="GO:0009358">
    <property type="term" value="C:polyphosphate kinase complex"/>
    <property type="evidence" value="ECO:0007669"/>
    <property type="project" value="InterPro"/>
</dbReference>
<dbReference type="Pfam" id="PF13089">
    <property type="entry name" value="PP_kinase_N"/>
    <property type="match status" value="1"/>
</dbReference>
<dbReference type="KEGG" id="mdv:C5Q96_03205"/>
<dbReference type="Pfam" id="PF13090">
    <property type="entry name" value="PP_kinase_C"/>
    <property type="match status" value="1"/>
</dbReference>
<comment type="PTM">
    <text evidence="6">An intermediate of this reaction is the autophosphorylated ppk in which a phosphate is covalently linked to a histidine residue through a N-P bond.</text>
</comment>
<dbReference type="InterPro" id="IPR003414">
    <property type="entry name" value="PP_kinase"/>
</dbReference>
<dbReference type="InterPro" id="IPR025198">
    <property type="entry name" value="PPK_N_dom"/>
</dbReference>
<protein>
    <recommendedName>
        <fullName evidence="6">Polyphosphate kinase</fullName>
        <ecNumber evidence="6">2.7.4.1</ecNumber>
    </recommendedName>
</protein>
<sequence length="692" mass="79967">MSELYLEGFTQNRDLSWLKFNERVLNEAANTMNPILERVKFRLIYEKNLAEFIRVRIGSLNNIRKVDSLTRDTMSGLNSDEQIHYIWREIRTINEKAEMITEQIYKELREIGVHCGSYKDLTESDYDFVDGQFLMKFSSSFKPQFVDKSDISENIKDSHQYILIDTSVDNIRKLMIVEIPESLLKGVIVRNSYGINLLLPLELIRLYLNNICFPFEPKGFIAFTAFRNADIDFEYDNFNLGTGAIERIKKMLDKRGNSEFVGAFAYSECIDNSLYDCLKDILKLPNEELVLCSNIPSLSHLGSLKEHLSRHIVLNNSFPELRKTNSEKKVRANIIDLIMERDLLDAYPYDSMDNLLELLREAASHSKVKEIKISIYRMTSHPRIIEYLIKAANNGKRVRVLIELRARFDEANNVDWAKKLKDSGCEVYYGTKRFKSHFKACQIVFKKSFSKIGEQEIITQVGTGNYNETTAHQYTDFSILTSNRILGEEVSILFDNAIDGIIDNQFRYIITSPSCMRKRLIELIERECAKGSKGRIFIKVNSLSDRYIVEKLSEASQAGVKVRMIVRGICTILPGVEEYTDNIQIISIVGRFLEHSRVYIFGSGSDERVYISSADIMNRNMDKRFELAFPITDETCIAKIKLIMRMNMMDNARAKYFLSDGRYVNIASNGIMFDSQERLLKEFGGHNQREGQ</sequence>
<dbReference type="InterPro" id="IPR036832">
    <property type="entry name" value="PPK_N_dom_sf"/>
</dbReference>
<dbReference type="PANTHER" id="PTHR30218:SF0">
    <property type="entry name" value="POLYPHOSPHATE KINASE"/>
    <property type="match status" value="1"/>
</dbReference>
<evidence type="ECO:0000259" key="10">
    <source>
        <dbReference type="Pfam" id="PF17941"/>
    </source>
</evidence>
<dbReference type="Gene3D" id="3.30.870.10">
    <property type="entry name" value="Endonuclease Chain A"/>
    <property type="match status" value="2"/>
</dbReference>
<feature type="domain" description="Polyphosphate kinase N-terminal" evidence="8">
    <location>
        <begin position="11"/>
        <end position="114"/>
    </location>
</feature>
<dbReference type="Proteomes" id="UP000237883">
    <property type="component" value="Chromosome"/>
</dbReference>
<dbReference type="EMBL" id="CP027228">
    <property type="protein sequence ID" value="AVM47898.1"/>
    <property type="molecule type" value="Genomic_DNA"/>
</dbReference>
<evidence type="ECO:0000256" key="3">
    <source>
        <dbReference type="ARBA" id="ARBA00022741"/>
    </source>
</evidence>
<evidence type="ECO:0000256" key="6">
    <source>
        <dbReference type="RuleBase" id="RU003800"/>
    </source>
</evidence>
<keyword evidence="12" id="KW-1185">Reference proteome</keyword>
<feature type="domain" description="Polyphosphate kinase C-terminal" evidence="10">
    <location>
        <begin position="334"/>
        <end position="495"/>
    </location>
</feature>
<evidence type="ECO:0000259" key="9">
    <source>
        <dbReference type="Pfam" id="PF13090"/>
    </source>
</evidence>
<evidence type="ECO:0000259" key="7">
    <source>
        <dbReference type="Pfam" id="PF02503"/>
    </source>
</evidence>
<feature type="domain" description="Polyphosphate kinase C-terminal" evidence="9">
    <location>
        <begin position="510"/>
        <end position="669"/>
    </location>
</feature>
<keyword evidence="2 6" id="KW-0808">Transferase</keyword>
<evidence type="ECO:0000313" key="12">
    <source>
        <dbReference type="Proteomes" id="UP000237883"/>
    </source>
</evidence>
<dbReference type="AlphaFoldDB" id="A0A2S0L3Q0"/>
<dbReference type="RefSeq" id="WP_106056977.1">
    <property type="nucleotide sequence ID" value="NZ_CP027228.1"/>
</dbReference>
<dbReference type="PANTHER" id="PTHR30218">
    <property type="entry name" value="POLYPHOSPHATE KINASE"/>
    <property type="match status" value="1"/>
</dbReference>